<evidence type="ECO:0000313" key="1">
    <source>
        <dbReference type="EMBL" id="OJJ16533.1"/>
    </source>
</evidence>
<accession>A0A1L9QKG4</accession>
<dbReference type="STRING" id="1925591.BI308_23495"/>
<dbReference type="SUPFAM" id="SSF101386">
    <property type="entry name" value="all-alpha NTP pyrophosphatases"/>
    <property type="match status" value="1"/>
</dbReference>
<comment type="caution">
    <text evidence="1">The sequence shown here is derived from an EMBL/GenBank/DDBJ whole genome shotgun (WGS) entry which is preliminary data.</text>
</comment>
<dbReference type="Proteomes" id="UP000183940">
    <property type="component" value="Unassembled WGS sequence"/>
</dbReference>
<organism evidence="1 2">
    <name type="scientific">Roseofilum reptotaenium AO1-A</name>
    <dbReference type="NCBI Taxonomy" id="1925591"/>
    <lineage>
        <taxon>Bacteria</taxon>
        <taxon>Bacillati</taxon>
        <taxon>Cyanobacteriota</taxon>
        <taxon>Cyanophyceae</taxon>
        <taxon>Desertifilales</taxon>
        <taxon>Desertifilaceae</taxon>
        <taxon>Roseofilum</taxon>
    </lineage>
</organism>
<protein>
    <submittedName>
        <fullName evidence="1">Uncharacterized protein</fullName>
    </submittedName>
</protein>
<proteinExistence type="predicted"/>
<sequence>MGESDYTPLEEFNAETISETLIRLPWPWNGDRPKISASCPETLQRAMEQLMVLMTELRSPKGGWPENLPFTPENLLPYLTEEVYEVLDPLNKIQEDNRAPFSPQDSNGLVEDLSVQLLWTIATSSYGLMQVSGGVYAQKWEAEGSQEQGLLRVVPILEVQAESVQWAIDLATFAPPPIPPQATTEFQILSPSITDPISGSDLIQYWEKELHTQSPHLQPWLEPCLVNILEPGKDWVSGTVQVTLGLEWIAEGMESDPKDRDRSILIQWTDPLLIDAYRQSLLSRALFPALDQLQTLDLLDVESPLKAIAITNQVLAHLNLLGEPILPSPFRFQLKEGLQLHPQISLTEWMSYLLWELTSLSYDFMQFLGQVPAYVLQPEWGWDAGTLRLVALLNVKSIDQDLQLDLATGEPYTPGHFCLMNDAIIELSFRANEPKLTLQTDRFLEQMKTEIETARPALGLLFSGAGVKISASGQPWKLGLVQLTLVTEFIPA</sequence>
<gene>
    <name evidence="1" type="ORF">BI308_23495</name>
</gene>
<keyword evidence="2" id="KW-1185">Reference proteome</keyword>
<dbReference type="EMBL" id="MLAW01000063">
    <property type="protein sequence ID" value="OJJ16533.1"/>
    <property type="molecule type" value="Genomic_DNA"/>
</dbReference>
<dbReference type="AlphaFoldDB" id="A0A1L9QKG4"/>
<evidence type="ECO:0000313" key="2">
    <source>
        <dbReference type="Proteomes" id="UP000183940"/>
    </source>
</evidence>
<name>A0A1L9QKG4_9CYAN</name>
<reference evidence="1" key="1">
    <citation type="submission" date="2016-10" db="EMBL/GenBank/DDBJ databases">
        <title>CRISPR-Cas defence system in Roseofilum reptotaenium: evidence of a bacteriophage-cyanobacterium arms race in the coral black band disease.</title>
        <authorList>
            <person name="Buerger P."/>
            <person name="Wood-Charlson E.M."/>
            <person name="Weynberg K.D."/>
            <person name="Willis B."/>
            <person name="Van Oppen M.J."/>
        </authorList>
    </citation>
    <scope>NUCLEOTIDE SEQUENCE [LARGE SCALE GENOMIC DNA]</scope>
    <source>
        <strain evidence="1">AO1-A</strain>
    </source>
</reference>